<name>A0AA48KVM0_9ALTE</name>
<dbReference type="InterPro" id="IPR052796">
    <property type="entry name" value="Nod_factor_sulfotransferase"/>
</dbReference>
<gene>
    <name evidence="1" type="ORF">MACH26_31760</name>
</gene>
<dbReference type="PANTHER" id="PTHR32175:SF26">
    <property type="entry name" value="PROTEIN, PUTATIVE, EXPRESSED-RELATED"/>
    <property type="match status" value="1"/>
</dbReference>
<dbReference type="Gene3D" id="3.40.50.300">
    <property type="entry name" value="P-loop containing nucleotide triphosphate hydrolases"/>
    <property type="match status" value="1"/>
</dbReference>
<dbReference type="PANTHER" id="PTHR32175">
    <property type="entry name" value="PROTEIN, PUTATIVE, EXPRESSED-RELATED"/>
    <property type="match status" value="1"/>
</dbReference>
<dbReference type="Proteomes" id="UP001333710">
    <property type="component" value="Chromosome"/>
</dbReference>
<evidence type="ECO:0008006" key="3">
    <source>
        <dbReference type="Google" id="ProtNLM"/>
    </source>
</evidence>
<evidence type="ECO:0000313" key="2">
    <source>
        <dbReference type="Proteomes" id="UP001333710"/>
    </source>
</evidence>
<dbReference type="AlphaFoldDB" id="A0AA48KVM0"/>
<organism evidence="1 2">
    <name type="scientific">Planctobacterium marinum</name>
    <dbReference type="NCBI Taxonomy" id="1631968"/>
    <lineage>
        <taxon>Bacteria</taxon>
        <taxon>Pseudomonadati</taxon>
        <taxon>Pseudomonadota</taxon>
        <taxon>Gammaproteobacteria</taxon>
        <taxon>Alteromonadales</taxon>
        <taxon>Alteromonadaceae</taxon>
        <taxon>Planctobacterium</taxon>
    </lineage>
</organism>
<keyword evidence="2" id="KW-1185">Reference proteome</keyword>
<accession>A0AA48KVM0</accession>
<dbReference type="SUPFAM" id="SSF52540">
    <property type="entry name" value="P-loop containing nucleoside triphosphate hydrolases"/>
    <property type="match status" value="1"/>
</dbReference>
<evidence type="ECO:0000313" key="1">
    <source>
        <dbReference type="EMBL" id="BDX07655.1"/>
    </source>
</evidence>
<reference evidence="1" key="1">
    <citation type="submission" date="2023-01" db="EMBL/GenBank/DDBJ databases">
        <title>Complete genome sequence of Planctobacterium marinum strain Dej080120_11.</title>
        <authorList>
            <person name="Ueki S."/>
            <person name="Maruyama F."/>
        </authorList>
    </citation>
    <scope>NUCLEOTIDE SEQUENCE</scope>
    <source>
        <strain evidence="1">Dej080120_11</strain>
    </source>
</reference>
<proteinExistence type="predicted"/>
<dbReference type="RefSeq" id="WP_338293722.1">
    <property type="nucleotide sequence ID" value="NZ_AP027272.1"/>
</dbReference>
<sequence length="257" mass="30190">MIETLKKSLKNPAKAKRVLKHRLLSQIQRNTNFKKVIVIGRARTGSNLLLSFMNSHPELHMEGEIFAYQKSKPSQTIIDRVYKFQPDGIKAAGFKIFYHHPMDDKDSDIWELLRADKSIHVIQLRRENMLRMHISRKVAMQSDVWTAASKKEVDKVRNRKVSFTKEELEEGFNKTKRWEANAIEDFSEHPFIEICYERMISDPENEFAKLTSFLAVEPMAPKTNLRKQNPGKLQDLIENYESLKAEFADTEWQKFFD</sequence>
<dbReference type="InterPro" id="IPR027417">
    <property type="entry name" value="P-loop_NTPase"/>
</dbReference>
<protein>
    <recommendedName>
        <fullName evidence="3">Sulfotransferase domain-containing protein</fullName>
    </recommendedName>
</protein>
<dbReference type="KEGG" id="pmaw:MACH26_31760"/>
<dbReference type="EMBL" id="AP027272">
    <property type="protein sequence ID" value="BDX07655.1"/>
    <property type="molecule type" value="Genomic_DNA"/>
</dbReference>